<proteinExistence type="predicted"/>
<name>A0A5C6DVV0_9BACT</name>
<evidence type="ECO:0000313" key="2">
    <source>
        <dbReference type="Proteomes" id="UP000315471"/>
    </source>
</evidence>
<keyword evidence="2" id="KW-1185">Reference proteome</keyword>
<accession>A0A5C6DVV0</accession>
<organism evidence="1 2">
    <name type="scientific">Novipirellula aureliae</name>
    <dbReference type="NCBI Taxonomy" id="2527966"/>
    <lineage>
        <taxon>Bacteria</taxon>
        <taxon>Pseudomonadati</taxon>
        <taxon>Planctomycetota</taxon>
        <taxon>Planctomycetia</taxon>
        <taxon>Pirellulales</taxon>
        <taxon>Pirellulaceae</taxon>
        <taxon>Novipirellula</taxon>
    </lineage>
</organism>
<dbReference type="AlphaFoldDB" id="A0A5C6DVV0"/>
<dbReference type="EMBL" id="SJPY01000006">
    <property type="protein sequence ID" value="TWU38949.1"/>
    <property type="molecule type" value="Genomic_DNA"/>
</dbReference>
<gene>
    <name evidence="1" type="ORF">Q31b_40270</name>
</gene>
<protein>
    <submittedName>
        <fullName evidence="1">Uncharacterized protein</fullName>
    </submittedName>
</protein>
<sequence length="80" mass="9035">MIHVAPVMRLAKTGISNPAAGLSTLILDGIGRSLKKSEFHALMELQMAQPKRVTDNGYTTQTHRRCRYHWAQQYPEEGVQ</sequence>
<dbReference type="Proteomes" id="UP000315471">
    <property type="component" value="Unassembled WGS sequence"/>
</dbReference>
<reference evidence="1 2" key="1">
    <citation type="submission" date="2019-02" db="EMBL/GenBank/DDBJ databases">
        <title>Deep-cultivation of Planctomycetes and their phenomic and genomic characterization uncovers novel biology.</title>
        <authorList>
            <person name="Wiegand S."/>
            <person name="Jogler M."/>
            <person name="Boedeker C."/>
            <person name="Pinto D."/>
            <person name="Vollmers J."/>
            <person name="Rivas-Marin E."/>
            <person name="Kohn T."/>
            <person name="Peeters S.H."/>
            <person name="Heuer A."/>
            <person name="Rast P."/>
            <person name="Oberbeckmann S."/>
            <person name="Bunk B."/>
            <person name="Jeske O."/>
            <person name="Meyerdierks A."/>
            <person name="Storesund J.E."/>
            <person name="Kallscheuer N."/>
            <person name="Luecker S."/>
            <person name="Lage O.M."/>
            <person name="Pohl T."/>
            <person name="Merkel B.J."/>
            <person name="Hornburger P."/>
            <person name="Mueller R.-W."/>
            <person name="Bruemmer F."/>
            <person name="Labrenz M."/>
            <person name="Spormann A.M."/>
            <person name="Op Den Camp H."/>
            <person name="Overmann J."/>
            <person name="Amann R."/>
            <person name="Jetten M.S.M."/>
            <person name="Mascher T."/>
            <person name="Medema M.H."/>
            <person name="Devos D.P."/>
            <person name="Kaster A.-K."/>
            <person name="Ovreas L."/>
            <person name="Rohde M."/>
            <person name="Galperin M.Y."/>
            <person name="Jogler C."/>
        </authorList>
    </citation>
    <scope>NUCLEOTIDE SEQUENCE [LARGE SCALE GENOMIC DNA]</scope>
    <source>
        <strain evidence="1 2">Q31b</strain>
    </source>
</reference>
<evidence type="ECO:0000313" key="1">
    <source>
        <dbReference type="EMBL" id="TWU38949.1"/>
    </source>
</evidence>
<comment type="caution">
    <text evidence="1">The sequence shown here is derived from an EMBL/GenBank/DDBJ whole genome shotgun (WGS) entry which is preliminary data.</text>
</comment>